<evidence type="ECO:0000313" key="2">
    <source>
        <dbReference type="EMBL" id="KAF7198323.1"/>
    </source>
</evidence>
<proteinExistence type="predicted"/>
<feature type="domain" description="3'-5' exonuclease" evidence="1">
    <location>
        <begin position="28"/>
        <end position="201"/>
    </location>
</feature>
<name>A0A8H6RWV4_9PEZI</name>
<dbReference type="OrthoDB" id="26838at2759"/>
<dbReference type="GO" id="GO:0008408">
    <property type="term" value="F:3'-5' exonuclease activity"/>
    <property type="evidence" value="ECO:0007669"/>
    <property type="project" value="InterPro"/>
</dbReference>
<dbReference type="GO" id="GO:0003676">
    <property type="term" value="F:nucleic acid binding"/>
    <property type="evidence" value="ECO:0007669"/>
    <property type="project" value="InterPro"/>
</dbReference>
<evidence type="ECO:0000259" key="1">
    <source>
        <dbReference type="Pfam" id="PF01612"/>
    </source>
</evidence>
<dbReference type="SUPFAM" id="SSF53098">
    <property type="entry name" value="Ribonuclease H-like"/>
    <property type="match status" value="1"/>
</dbReference>
<dbReference type="InterPro" id="IPR012337">
    <property type="entry name" value="RNaseH-like_sf"/>
</dbReference>
<dbReference type="InterPro" id="IPR036397">
    <property type="entry name" value="RNaseH_sf"/>
</dbReference>
<dbReference type="EMBL" id="JABCIY010000001">
    <property type="protein sequence ID" value="KAF7198323.1"/>
    <property type="molecule type" value="Genomic_DNA"/>
</dbReference>
<gene>
    <name evidence="2" type="ORF">HII31_00062</name>
</gene>
<keyword evidence="3" id="KW-1185">Reference proteome</keyword>
<organism evidence="2 3">
    <name type="scientific">Pseudocercospora fuligena</name>
    <dbReference type="NCBI Taxonomy" id="685502"/>
    <lineage>
        <taxon>Eukaryota</taxon>
        <taxon>Fungi</taxon>
        <taxon>Dikarya</taxon>
        <taxon>Ascomycota</taxon>
        <taxon>Pezizomycotina</taxon>
        <taxon>Dothideomycetes</taxon>
        <taxon>Dothideomycetidae</taxon>
        <taxon>Mycosphaerellales</taxon>
        <taxon>Mycosphaerellaceae</taxon>
        <taxon>Pseudocercospora</taxon>
    </lineage>
</organism>
<comment type="caution">
    <text evidence="2">The sequence shown here is derived from an EMBL/GenBank/DDBJ whole genome shotgun (WGS) entry which is preliminary data.</text>
</comment>
<dbReference type="Gene3D" id="3.30.420.10">
    <property type="entry name" value="Ribonuclease H-like superfamily/Ribonuclease H"/>
    <property type="match status" value="1"/>
</dbReference>
<dbReference type="InterPro" id="IPR002562">
    <property type="entry name" value="3'-5'_exonuclease_dom"/>
</dbReference>
<dbReference type="Pfam" id="PF01612">
    <property type="entry name" value="DNA_pol_A_exo1"/>
    <property type="match status" value="1"/>
</dbReference>
<protein>
    <recommendedName>
        <fullName evidence="1">3'-5' exonuclease domain-containing protein</fullName>
    </recommendedName>
</protein>
<dbReference type="PANTHER" id="PTHR43040">
    <property type="entry name" value="RIBONUCLEASE D"/>
    <property type="match status" value="1"/>
</dbReference>
<dbReference type="GO" id="GO:0006139">
    <property type="term" value="P:nucleobase-containing compound metabolic process"/>
    <property type="evidence" value="ECO:0007669"/>
    <property type="project" value="InterPro"/>
</dbReference>
<evidence type="ECO:0000313" key="3">
    <source>
        <dbReference type="Proteomes" id="UP000660729"/>
    </source>
</evidence>
<dbReference type="PANTHER" id="PTHR43040:SF1">
    <property type="entry name" value="RIBONUCLEASE D"/>
    <property type="match status" value="1"/>
</dbReference>
<dbReference type="Proteomes" id="UP000660729">
    <property type="component" value="Unassembled WGS sequence"/>
</dbReference>
<dbReference type="AlphaFoldDB" id="A0A8H6RWV4"/>
<reference evidence="2" key="1">
    <citation type="submission" date="2020-04" db="EMBL/GenBank/DDBJ databases">
        <title>Draft genome resource of the tomato pathogen Pseudocercospora fuligena.</title>
        <authorList>
            <person name="Zaccaron A."/>
        </authorList>
    </citation>
    <scope>NUCLEOTIDE SEQUENCE</scope>
    <source>
        <strain evidence="2">PF001</strain>
    </source>
</reference>
<accession>A0A8H6RWV4</accession>
<sequence length="351" mass="39570">MEPKLVNSIALLKNLLGYLGDSEGQPPRLYMDLEGNNLSRNGTLSLVTVLLEPEEEVHLIDVTTLGRDAFSTTDATGRTLRSVLESSTIIKVFFDIRNDSDALFGLYGIQVAEIEDLQLMELASRSFAKRNVNGLARCIERDSTLHALEKQRWQAIKDKGKTLFDPHRGGSYAVFDERPLSEDIKRYCTQDVTFMPHLRDIYRSRLCNAWWSKIEAETKARIRLSQSPSFRGKGQHMAMGPPGWLSYNPSASERLLRSFTKEAPSRERILKVSPALLGHISAPGESVEVDELADMVRKVALRRSSWDLDDEFRNFDVTPEGHGGFHSGNSDESRDYTACDKECGYCGHCDY</sequence>